<proteinExistence type="predicted"/>
<evidence type="ECO:0000256" key="1">
    <source>
        <dbReference type="SAM" id="Phobius"/>
    </source>
</evidence>
<organism evidence="2 3">
    <name type="scientific">Muriicola soli</name>
    <dbReference type="NCBI Taxonomy" id="2507538"/>
    <lineage>
        <taxon>Bacteria</taxon>
        <taxon>Pseudomonadati</taxon>
        <taxon>Bacteroidota</taxon>
        <taxon>Flavobacteriia</taxon>
        <taxon>Flavobacteriales</taxon>
        <taxon>Flavobacteriaceae</taxon>
        <taxon>Muriicola</taxon>
    </lineage>
</organism>
<dbReference type="OrthoDB" id="1376924at2"/>
<keyword evidence="1" id="KW-0472">Membrane</keyword>
<evidence type="ECO:0000313" key="2">
    <source>
        <dbReference type="EMBL" id="QBA64602.1"/>
    </source>
</evidence>
<keyword evidence="3" id="KW-1185">Reference proteome</keyword>
<name>A0A411EA61_9FLAO</name>
<evidence type="ECO:0000313" key="3">
    <source>
        <dbReference type="Proteomes" id="UP000290889"/>
    </source>
</evidence>
<keyword evidence="1" id="KW-1133">Transmembrane helix</keyword>
<reference evidence="2 3" key="1">
    <citation type="submission" date="2019-01" db="EMBL/GenBank/DDBJ databases">
        <title>Muriicola soli sp. nov., isolated from soil.</title>
        <authorList>
            <person name="Kang H.J."/>
            <person name="Kim S.B."/>
        </authorList>
    </citation>
    <scope>NUCLEOTIDE SEQUENCE [LARGE SCALE GENOMIC DNA]</scope>
    <source>
        <strain evidence="2 3">MMS17-SY002</strain>
    </source>
</reference>
<gene>
    <name evidence="2" type="ORF">EQY75_08725</name>
</gene>
<feature type="transmembrane region" description="Helical" evidence="1">
    <location>
        <begin position="9"/>
        <end position="26"/>
    </location>
</feature>
<sequence length="161" mass="18738">MKLLFKKPYYFFFPASLILIALGFIIPLVNFDFNIKDTYVVVQQRWVFHLLALFGFLIALVYWIMSRTGKKLRYRLNAIHVGTSLFGPILIFMSSLFYKEVLHLRGSEEIGMKMELLEANYHNNSVSLVIVALVTITLVVQLVFPVNILMAFLNKREEQKD</sequence>
<dbReference type="Gene3D" id="1.20.210.10">
    <property type="entry name" value="Cytochrome c oxidase-like, subunit I domain"/>
    <property type="match status" value="1"/>
</dbReference>
<accession>A0A411EA61</accession>
<feature type="transmembrane region" description="Helical" evidence="1">
    <location>
        <begin position="77"/>
        <end position="98"/>
    </location>
</feature>
<protein>
    <submittedName>
        <fullName evidence="2">Uncharacterized protein</fullName>
    </submittedName>
</protein>
<dbReference type="KEGG" id="mur:EQY75_08725"/>
<feature type="transmembrane region" description="Helical" evidence="1">
    <location>
        <begin position="126"/>
        <end position="153"/>
    </location>
</feature>
<dbReference type="Proteomes" id="UP000290889">
    <property type="component" value="Chromosome"/>
</dbReference>
<dbReference type="EMBL" id="CP035544">
    <property type="protein sequence ID" value="QBA64602.1"/>
    <property type="molecule type" value="Genomic_DNA"/>
</dbReference>
<dbReference type="InterPro" id="IPR036927">
    <property type="entry name" value="Cyt_c_oxase-like_su1_sf"/>
</dbReference>
<dbReference type="AlphaFoldDB" id="A0A411EA61"/>
<dbReference type="RefSeq" id="WP_129605018.1">
    <property type="nucleotide sequence ID" value="NZ_CP035544.1"/>
</dbReference>
<feature type="transmembrane region" description="Helical" evidence="1">
    <location>
        <begin position="46"/>
        <end position="65"/>
    </location>
</feature>
<keyword evidence="1" id="KW-0812">Transmembrane</keyword>